<dbReference type="InterPro" id="IPR020846">
    <property type="entry name" value="MFS_dom"/>
</dbReference>
<gene>
    <name evidence="8" type="ORF">NTE_01164</name>
</gene>
<feature type="transmembrane region" description="Helical" evidence="6">
    <location>
        <begin position="328"/>
        <end position="353"/>
    </location>
</feature>
<feature type="transmembrane region" description="Helical" evidence="6">
    <location>
        <begin position="466"/>
        <end position="490"/>
    </location>
</feature>
<dbReference type="HOGENOM" id="CLU_000960_34_0_2"/>
<evidence type="ECO:0000256" key="5">
    <source>
        <dbReference type="SAM" id="MobiDB-lite"/>
    </source>
</evidence>
<evidence type="ECO:0000313" key="8">
    <source>
        <dbReference type="EMBL" id="AIF83237.1"/>
    </source>
</evidence>
<feature type="compositionally biased region" description="Basic and acidic residues" evidence="5">
    <location>
        <begin position="672"/>
        <end position="687"/>
    </location>
</feature>
<evidence type="ECO:0000256" key="4">
    <source>
        <dbReference type="ARBA" id="ARBA00023136"/>
    </source>
</evidence>
<feature type="transmembrane region" description="Helical" evidence="6">
    <location>
        <begin position="502"/>
        <end position="524"/>
    </location>
</feature>
<dbReference type="GO" id="GO:0022857">
    <property type="term" value="F:transmembrane transporter activity"/>
    <property type="evidence" value="ECO:0007669"/>
    <property type="project" value="InterPro"/>
</dbReference>
<feature type="transmembrane region" description="Helical" evidence="6">
    <location>
        <begin position="200"/>
        <end position="220"/>
    </location>
</feature>
<dbReference type="PROSITE" id="PS50850">
    <property type="entry name" value="MFS"/>
    <property type="match status" value="1"/>
</dbReference>
<dbReference type="Gene3D" id="1.20.1250.20">
    <property type="entry name" value="MFS general substrate transporter like domains"/>
    <property type="match status" value="1"/>
</dbReference>
<dbReference type="eggNOG" id="arCOG11894">
    <property type="taxonomic scope" value="Archaea"/>
</dbReference>
<dbReference type="CDD" id="cd17504">
    <property type="entry name" value="MFS_MMR_MDR_like"/>
    <property type="match status" value="1"/>
</dbReference>
<feature type="transmembrane region" description="Helical" evidence="6">
    <location>
        <begin position="136"/>
        <end position="155"/>
    </location>
</feature>
<feature type="transmembrane region" description="Helical" evidence="6">
    <location>
        <begin position="305"/>
        <end position="322"/>
    </location>
</feature>
<feature type="transmembrane region" description="Helical" evidence="6">
    <location>
        <begin position="49"/>
        <end position="73"/>
    </location>
</feature>
<dbReference type="eggNOG" id="arCOG00144">
    <property type="taxonomic scope" value="Archaea"/>
</dbReference>
<evidence type="ECO:0000256" key="2">
    <source>
        <dbReference type="ARBA" id="ARBA00022692"/>
    </source>
</evidence>
<dbReference type="OrthoDB" id="117970at2157"/>
<keyword evidence="4 6" id="KW-0472">Membrane</keyword>
<dbReference type="SUPFAM" id="SSF103473">
    <property type="entry name" value="MFS general substrate transporter"/>
    <property type="match status" value="1"/>
</dbReference>
<feature type="region of interest" description="Disordered" evidence="5">
    <location>
        <begin position="653"/>
        <end position="694"/>
    </location>
</feature>
<feature type="compositionally biased region" description="Low complexity" evidence="5">
    <location>
        <begin position="653"/>
        <end position="668"/>
    </location>
</feature>
<dbReference type="RefSeq" id="WP_148700034.1">
    <property type="nucleotide sequence ID" value="NZ_CP007174.1"/>
</dbReference>
<feature type="transmembrane region" description="Helical" evidence="6">
    <location>
        <begin position="441"/>
        <end position="460"/>
    </location>
</feature>
<dbReference type="PANTHER" id="PTHR23501:SF192">
    <property type="entry name" value="TRANSPORTER"/>
    <property type="match status" value="1"/>
</dbReference>
<dbReference type="InterPro" id="IPR011701">
    <property type="entry name" value="MFS"/>
</dbReference>
<feature type="domain" description="Major facilitator superfamily (MFS) profile" evidence="7">
    <location>
        <begin position="47"/>
        <end position="583"/>
    </location>
</feature>
<feature type="region of interest" description="Disordered" evidence="5">
    <location>
        <begin position="1"/>
        <end position="39"/>
    </location>
</feature>
<sequence>MPPSQNGNKNDDDNNDHKNNNNNNAPSNSSSTRPPPATKIPRRAWEVTAILSSVATMTMYAETMLIPAIPGLIKDFDISYSTSSWILATYLVSAAVMTPISGKLSDIYGKKKVLLAIMIIYTASASLGGFANSISFLLAVRALQGIGLSMFPIAFSMARDQFPRQKVAIGQGIISSMYASGAVIGLAVGSSIIQQYGWQATYHSLIPVAAILTIVIWRFIRTEDEYNLIPLQELQRKQIGTTTSSAENTGLADNDDYSSGSNRGRRRRQQRYGGDGDDDDKNKRKTNNAVEIATEKNVRLDVKGAITLALTITSFLLAITFTEPGSVPAAYALILIAVFLALGTTSLVLFVIFEKRVRSPLLDLSLFLNKTMLQANILIFTLGFSMFTVFQTIPVLVENPKPVGFGGNAISAAMVQLPFAIILLVFGPTSGFIISKIGSRIPIIAGTSISTLGFFLLYLLHSTELLVSAALAILAVGISLTNVGAVNVVILSTPRQNSGISLGMAMLLRIIGSAIGPVVAAMFMDLYSYSAAISAATPEASATTAAIQANYPSAESYNLIYLTCTLLALFSLGFAIMLARKSPKCQNHLPKERGEMQGAIAEAIKCEILSWPGVTSRPHGFGGVEFRVGTKEMGHLHGQNMVDLPLSPSAAAAAQAASGGNNNNSYGNKLVEPPRELESNKREEEKSSSLSPSLLPLHDVYPESKWINYWIKDKKDVPQVISLFRLQYDRLTKAGN</sequence>
<name>A0A075MQZ5_9ARCH</name>
<feature type="transmembrane region" description="Helical" evidence="6">
    <location>
        <begin position="85"/>
        <end position="101"/>
    </location>
</feature>
<dbReference type="STRING" id="1459636.NTE_01164"/>
<dbReference type="KEGG" id="nev:NTE_01164"/>
<feature type="transmembrane region" description="Helical" evidence="6">
    <location>
        <begin position="167"/>
        <end position="188"/>
    </location>
</feature>
<dbReference type="AlphaFoldDB" id="A0A075MQZ5"/>
<dbReference type="Pfam" id="PF07690">
    <property type="entry name" value="MFS_1"/>
    <property type="match status" value="1"/>
</dbReference>
<keyword evidence="9" id="KW-1185">Reference proteome</keyword>
<dbReference type="EMBL" id="CP007174">
    <property type="protein sequence ID" value="AIF83237.1"/>
    <property type="molecule type" value="Genomic_DNA"/>
</dbReference>
<evidence type="ECO:0000256" key="6">
    <source>
        <dbReference type="SAM" id="Phobius"/>
    </source>
</evidence>
<dbReference type="Proteomes" id="UP000028194">
    <property type="component" value="Chromosome"/>
</dbReference>
<feature type="transmembrane region" description="Helical" evidence="6">
    <location>
        <begin position="373"/>
        <end position="397"/>
    </location>
</feature>
<accession>A0A075MQZ5</accession>
<feature type="transmembrane region" description="Helical" evidence="6">
    <location>
        <begin position="409"/>
        <end position="434"/>
    </location>
</feature>
<keyword evidence="3 6" id="KW-1133">Transmembrane helix</keyword>
<evidence type="ECO:0000256" key="3">
    <source>
        <dbReference type="ARBA" id="ARBA00022989"/>
    </source>
</evidence>
<organism evidence="8 9">
    <name type="scientific">Candidatus Nitrososphaera evergladensis SR1</name>
    <dbReference type="NCBI Taxonomy" id="1459636"/>
    <lineage>
        <taxon>Archaea</taxon>
        <taxon>Nitrososphaerota</taxon>
        <taxon>Nitrososphaeria</taxon>
        <taxon>Nitrososphaerales</taxon>
        <taxon>Nitrososphaeraceae</taxon>
        <taxon>Nitrososphaera</taxon>
    </lineage>
</organism>
<dbReference type="Gene3D" id="1.20.1720.10">
    <property type="entry name" value="Multidrug resistance protein D"/>
    <property type="match status" value="1"/>
</dbReference>
<feature type="compositionally biased region" description="Basic and acidic residues" evidence="5">
    <location>
        <begin position="9"/>
        <end position="19"/>
    </location>
</feature>
<evidence type="ECO:0000256" key="1">
    <source>
        <dbReference type="ARBA" id="ARBA00004141"/>
    </source>
</evidence>
<dbReference type="GeneID" id="41596976"/>
<feature type="region of interest" description="Disordered" evidence="5">
    <location>
        <begin position="242"/>
        <end position="288"/>
    </location>
</feature>
<dbReference type="PANTHER" id="PTHR23501">
    <property type="entry name" value="MAJOR FACILITATOR SUPERFAMILY"/>
    <property type="match status" value="1"/>
</dbReference>
<protein>
    <submittedName>
        <fullName evidence="8">Arabinose efflux permease family protein</fullName>
    </submittedName>
</protein>
<evidence type="ECO:0000259" key="7">
    <source>
        <dbReference type="PROSITE" id="PS50850"/>
    </source>
</evidence>
<evidence type="ECO:0000313" key="9">
    <source>
        <dbReference type="Proteomes" id="UP000028194"/>
    </source>
</evidence>
<dbReference type="InterPro" id="IPR036259">
    <property type="entry name" value="MFS_trans_sf"/>
</dbReference>
<proteinExistence type="predicted"/>
<keyword evidence="2 6" id="KW-0812">Transmembrane</keyword>
<dbReference type="GO" id="GO:0005886">
    <property type="term" value="C:plasma membrane"/>
    <property type="evidence" value="ECO:0007669"/>
    <property type="project" value="TreeGrafter"/>
</dbReference>
<reference evidence="8 9" key="1">
    <citation type="journal article" date="2014" name="PLoS ONE">
        <title>Genome Sequence of Candidatus Nitrososphaera evergladensis from Group I.1b Enriched from Everglades Soil Reveals Novel Genomic Features of the Ammonia-Oxidizing Archaea.</title>
        <authorList>
            <person name="Zhalnina K.V."/>
            <person name="Dias R."/>
            <person name="Leonard M.T."/>
            <person name="Dorr de Quadros P."/>
            <person name="Camargo F.A."/>
            <person name="Drew J.C."/>
            <person name="Farmerie W.G."/>
            <person name="Daroub S.H."/>
            <person name="Triplett E.W."/>
        </authorList>
    </citation>
    <scope>NUCLEOTIDE SEQUENCE [LARGE SCALE GENOMIC DNA]</scope>
    <source>
        <strain evidence="8 9">SR1</strain>
    </source>
</reference>
<feature type="transmembrane region" description="Helical" evidence="6">
    <location>
        <begin position="559"/>
        <end position="579"/>
    </location>
</feature>
<comment type="subcellular location">
    <subcellularLocation>
        <location evidence="1">Membrane</location>
        <topology evidence="1">Multi-pass membrane protein</topology>
    </subcellularLocation>
</comment>
<feature type="transmembrane region" description="Helical" evidence="6">
    <location>
        <begin position="113"/>
        <end position="130"/>
    </location>
</feature>